<name>A0A9D9GVV3_9FIRM</name>
<reference evidence="10" key="1">
    <citation type="submission" date="2020-10" db="EMBL/GenBank/DDBJ databases">
        <authorList>
            <person name="Gilroy R."/>
        </authorList>
    </citation>
    <scope>NUCLEOTIDE SEQUENCE</scope>
    <source>
        <strain evidence="10">17113</strain>
    </source>
</reference>
<dbReference type="SUPFAM" id="SSF54211">
    <property type="entry name" value="Ribosomal protein S5 domain 2-like"/>
    <property type="match status" value="1"/>
</dbReference>
<dbReference type="InterPro" id="IPR014721">
    <property type="entry name" value="Ribsml_uS5_D2-typ_fold_subgr"/>
</dbReference>
<dbReference type="Pfam" id="PF00986">
    <property type="entry name" value="DNA_gyraseB_C"/>
    <property type="match status" value="1"/>
</dbReference>
<dbReference type="PROSITE" id="PS00177">
    <property type="entry name" value="TOPOISOMERASE_II"/>
    <property type="match status" value="1"/>
</dbReference>
<dbReference type="InterPro" id="IPR013760">
    <property type="entry name" value="Topo_IIA-like_dom_sf"/>
</dbReference>
<dbReference type="SMART" id="SM00387">
    <property type="entry name" value="HATPase_c"/>
    <property type="match status" value="1"/>
</dbReference>
<keyword evidence="4" id="KW-0479">Metal-binding</keyword>
<evidence type="ECO:0000313" key="10">
    <source>
        <dbReference type="EMBL" id="MBO8426307.1"/>
    </source>
</evidence>
<dbReference type="FunFam" id="3.40.50.670:FF:000001">
    <property type="entry name" value="DNA topoisomerase 2"/>
    <property type="match status" value="1"/>
</dbReference>
<protein>
    <recommendedName>
        <fullName evidence="3">DNA topoisomerase (ATP-hydrolyzing)</fullName>
        <ecNumber evidence="3">5.6.2.2</ecNumber>
    </recommendedName>
</protein>
<dbReference type="EC" id="5.6.2.2" evidence="3"/>
<sequence length="652" mass="73014">MDEEEKKIEEAERGYNAQSIELLSELEGVRKRPGMYIGSTNSMGLHHLIWEIVDNGVDEAVNGYGNKISVTIKKDGSAEIEDEGRGIPTEMHASGVPAIQLIYTTLHSGGKFSDKNYSTSAGLHGVGATVTNALSEWLDVTVYRLGKIYHIRFEDGGKLVTPLEVIGTTRKHGTVVRFKPDKRIFSTVEFKWDTISNHLQEEAFLLKKVHFALKDERTGLSREFYYEKGLSEYVLNLNQNKEPLGPILYFEDESSPVKIELAMQWCNKDYNENIYSYANSVRTHDGGTHETGLRLGITKAVNDWATQNGVIKETQKLDGNDIREGLTAVIAVKVPEKILEYEGQTKGKLGTPSALSAVNDFTYQALVHYLAEHKEFAVDLIKKCQASKEAREAARKAKEAARTGKKSKKDDTPISDKLAAAQSKDYKENELFIVEGDSAGGTAKNGRDRLHQAILPLRGKPLNTDSVTMERMLQNVEFSTIIATIGAGVGADFDVEDSRYGKIIIMTDADTDGAHIQILLLTFFYNYMKPLITHGMVYLACPPLYRVSKKNDSKNFLYAWDDEQLAEAKRKIGPGYTISRYKGLGEMSAEQLASTTMNKATRRLLQVRIDDPLVVEKRISILMGKDPSQRRTWIEENVKFDEKDAFIEEVAK</sequence>
<dbReference type="SUPFAM" id="SSF56719">
    <property type="entry name" value="Type II DNA topoisomerase"/>
    <property type="match status" value="1"/>
</dbReference>
<evidence type="ECO:0000256" key="7">
    <source>
        <dbReference type="ARBA" id="ARBA00023235"/>
    </source>
</evidence>
<dbReference type="AlphaFoldDB" id="A0A9D9GVV3"/>
<dbReference type="Pfam" id="PF00204">
    <property type="entry name" value="DNA_gyraseB"/>
    <property type="match status" value="1"/>
</dbReference>
<evidence type="ECO:0000256" key="6">
    <source>
        <dbReference type="ARBA" id="ARBA00023125"/>
    </source>
</evidence>
<dbReference type="Pfam" id="PF01751">
    <property type="entry name" value="Toprim"/>
    <property type="match status" value="1"/>
</dbReference>
<dbReference type="PANTHER" id="PTHR45866">
    <property type="entry name" value="DNA GYRASE/TOPOISOMERASE SUBUNIT B"/>
    <property type="match status" value="1"/>
</dbReference>
<evidence type="ECO:0000256" key="5">
    <source>
        <dbReference type="ARBA" id="ARBA00022842"/>
    </source>
</evidence>
<reference evidence="10" key="2">
    <citation type="journal article" date="2021" name="PeerJ">
        <title>Extensive microbial diversity within the chicken gut microbiome revealed by metagenomics and culture.</title>
        <authorList>
            <person name="Gilroy R."/>
            <person name="Ravi A."/>
            <person name="Getino M."/>
            <person name="Pursley I."/>
            <person name="Horton D.L."/>
            <person name="Alikhan N.F."/>
            <person name="Baker D."/>
            <person name="Gharbi K."/>
            <person name="Hall N."/>
            <person name="Watson M."/>
            <person name="Adriaenssens E.M."/>
            <person name="Foster-Nyarko E."/>
            <person name="Jarju S."/>
            <person name="Secka A."/>
            <person name="Antonio M."/>
            <person name="Oren A."/>
            <person name="Chaudhuri R.R."/>
            <person name="La Ragione R."/>
            <person name="Hildebrand F."/>
            <person name="Pallen M.J."/>
        </authorList>
    </citation>
    <scope>NUCLEOTIDE SEQUENCE</scope>
    <source>
        <strain evidence="10">17113</strain>
    </source>
</reference>
<gene>
    <name evidence="10" type="ORF">IAC61_03185</name>
</gene>
<feature type="region of interest" description="Disordered" evidence="8">
    <location>
        <begin position="395"/>
        <end position="415"/>
    </location>
</feature>
<evidence type="ECO:0000259" key="9">
    <source>
        <dbReference type="PROSITE" id="PS50880"/>
    </source>
</evidence>
<dbReference type="GO" id="GO:0034335">
    <property type="term" value="F:DNA negative supercoiling activity"/>
    <property type="evidence" value="ECO:0007669"/>
    <property type="project" value="UniProtKB-ARBA"/>
</dbReference>
<dbReference type="PRINTS" id="PR01159">
    <property type="entry name" value="DNAGYRASEB"/>
</dbReference>
<dbReference type="InterPro" id="IPR000565">
    <property type="entry name" value="Topo_IIA_B"/>
</dbReference>
<comment type="catalytic activity">
    <reaction evidence="1">
        <text>ATP-dependent breakage, passage and rejoining of double-stranded DNA.</text>
        <dbReference type="EC" id="5.6.2.2"/>
    </reaction>
</comment>
<dbReference type="InterPro" id="IPR018522">
    <property type="entry name" value="TopoIIA_CS"/>
</dbReference>
<dbReference type="InterPro" id="IPR001241">
    <property type="entry name" value="Topo_IIA"/>
</dbReference>
<dbReference type="NCBIfam" id="NF004189">
    <property type="entry name" value="PRK05644.1"/>
    <property type="match status" value="1"/>
</dbReference>
<dbReference type="Pfam" id="PF02518">
    <property type="entry name" value="HATPase_c"/>
    <property type="match status" value="1"/>
</dbReference>
<dbReference type="CDD" id="cd16928">
    <property type="entry name" value="HATPase_GyrB-like"/>
    <property type="match status" value="1"/>
</dbReference>
<keyword evidence="6" id="KW-0238">DNA-binding</keyword>
<proteinExistence type="predicted"/>
<feature type="compositionally biased region" description="Basic and acidic residues" evidence="8">
    <location>
        <begin position="395"/>
        <end position="414"/>
    </location>
</feature>
<keyword evidence="5" id="KW-0460">Magnesium</keyword>
<dbReference type="GO" id="GO:0006265">
    <property type="term" value="P:DNA topological change"/>
    <property type="evidence" value="ECO:0007669"/>
    <property type="project" value="InterPro"/>
</dbReference>
<evidence type="ECO:0000256" key="3">
    <source>
        <dbReference type="ARBA" id="ARBA00012895"/>
    </source>
</evidence>
<dbReference type="Gene3D" id="3.40.50.670">
    <property type="match status" value="1"/>
</dbReference>
<dbReference type="CDD" id="cd00329">
    <property type="entry name" value="TopoII_MutL_Trans"/>
    <property type="match status" value="1"/>
</dbReference>
<dbReference type="PROSITE" id="PS50880">
    <property type="entry name" value="TOPRIM"/>
    <property type="match status" value="1"/>
</dbReference>
<comment type="cofactor">
    <cofactor evidence="2">
        <name>Mg(2+)</name>
        <dbReference type="ChEBI" id="CHEBI:18420"/>
    </cofactor>
</comment>
<dbReference type="InterPro" id="IPR013506">
    <property type="entry name" value="Topo_IIA_bsu_dom2"/>
</dbReference>
<dbReference type="InterPro" id="IPR003594">
    <property type="entry name" value="HATPase_dom"/>
</dbReference>
<dbReference type="SUPFAM" id="SSF55874">
    <property type="entry name" value="ATPase domain of HSP90 chaperone/DNA topoisomerase II/histidine kinase"/>
    <property type="match status" value="1"/>
</dbReference>
<dbReference type="PANTHER" id="PTHR45866:SF12">
    <property type="entry name" value="DNA TOPOISOMERASE 4 SUBUNIT B"/>
    <property type="match status" value="1"/>
</dbReference>
<organism evidence="10 11">
    <name type="scientific">Candidatus Alloenteromonas pullistercoris</name>
    <dbReference type="NCBI Taxonomy" id="2840785"/>
    <lineage>
        <taxon>Bacteria</taxon>
        <taxon>Bacillati</taxon>
        <taxon>Bacillota</taxon>
        <taxon>Bacillota incertae sedis</taxon>
        <taxon>Candidatus Alloenteromonas</taxon>
    </lineage>
</organism>
<dbReference type="Gene3D" id="3.30.565.10">
    <property type="entry name" value="Histidine kinase-like ATPase, C-terminal domain"/>
    <property type="match status" value="1"/>
</dbReference>
<evidence type="ECO:0000256" key="1">
    <source>
        <dbReference type="ARBA" id="ARBA00000185"/>
    </source>
</evidence>
<dbReference type="EMBL" id="JADINA010000021">
    <property type="protein sequence ID" value="MBO8426307.1"/>
    <property type="molecule type" value="Genomic_DNA"/>
</dbReference>
<dbReference type="InterPro" id="IPR020568">
    <property type="entry name" value="Ribosomal_Su5_D2-typ_SF"/>
</dbReference>
<dbReference type="GO" id="GO:0046872">
    <property type="term" value="F:metal ion binding"/>
    <property type="evidence" value="ECO:0007669"/>
    <property type="project" value="UniProtKB-KW"/>
</dbReference>
<dbReference type="InterPro" id="IPR013759">
    <property type="entry name" value="Topo_IIA_B_C"/>
</dbReference>
<dbReference type="GO" id="GO:0005524">
    <property type="term" value="F:ATP binding"/>
    <property type="evidence" value="ECO:0007669"/>
    <property type="project" value="InterPro"/>
</dbReference>
<dbReference type="PRINTS" id="PR00418">
    <property type="entry name" value="TPI2FAMILY"/>
</dbReference>
<dbReference type="InterPro" id="IPR036890">
    <property type="entry name" value="HATPase_C_sf"/>
</dbReference>
<dbReference type="Gene3D" id="3.30.230.10">
    <property type="match status" value="1"/>
</dbReference>
<comment type="caution">
    <text evidence="10">The sequence shown here is derived from an EMBL/GenBank/DDBJ whole genome shotgun (WGS) entry which is preliminary data.</text>
</comment>
<evidence type="ECO:0000256" key="4">
    <source>
        <dbReference type="ARBA" id="ARBA00022723"/>
    </source>
</evidence>
<evidence type="ECO:0000256" key="2">
    <source>
        <dbReference type="ARBA" id="ARBA00001946"/>
    </source>
</evidence>
<dbReference type="InterPro" id="IPR006171">
    <property type="entry name" value="TOPRIM_dom"/>
</dbReference>
<accession>A0A9D9GVV3</accession>
<dbReference type="SMART" id="SM00433">
    <property type="entry name" value="TOP2c"/>
    <property type="match status" value="1"/>
</dbReference>
<dbReference type="InterPro" id="IPR002288">
    <property type="entry name" value="DNA_gyrase_B_C"/>
</dbReference>
<keyword evidence="7" id="KW-0413">Isomerase</keyword>
<feature type="domain" description="Toprim" evidence="9">
    <location>
        <begin position="429"/>
        <end position="543"/>
    </location>
</feature>
<dbReference type="GO" id="GO:0003677">
    <property type="term" value="F:DNA binding"/>
    <property type="evidence" value="ECO:0007669"/>
    <property type="project" value="UniProtKB-KW"/>
</dbReference>
<dbReference type="Proteomes" id="UP000823634">
    <property type="component" value="Unassembled WGS sequence"/>
</dbReference>
<evidence type="ECO:0000313" key="11">
    <source>
        <dbReference type="Proteomes" id="UP000823634"/>
    </source>
</evidence>
<evidence type="ECO:0000256" key="8">
    <source>
        <dbReference type="SAM" id="MobiDB-lite"/>
    </source>
</evidence>